<evidence type="ECO:0000313" key="1">
    <source>
        <dbReference type="EMBL" id="MFI2478860.1"/>
    </source>
</evidence>
<proteinExistence type="predicted"/>
<name>A0ABW7XCX9_9NOCA</name>
<accession>A0ABW7XCX9</accession>
<sequence>MDADKAKQLHETWEAMKRKLDETMDTHGQELTEALHRLDGDDKLVNDLRMRWAESTVRMHSLADHVVFVGLPPLHFGSSASNPCALKS</sequence>
<organism evidence="1 2">
    <name type="scientific">Nocardia xishanensis</name>
    <dbReference type="NCBI Taxonomy" id="238964"/>
    <lineage>
        <taxon>Bacteria</taxon>
        <taxon>Bacillati</taxon>
        <taxon>Actinomycetota</taxon>
        <taxon>Actinomycetes</taxon>
        <taxon>Mycobacteriales</taxon>
        <taxon>Nocardiaceae</taxon>
        <taxon>Nocardia</taxon>
    </lineage>
</organism>
<dbReference type="RefSeq" id="WP_179830814.1">
    <property type="nucleotide sequence ID" value="NZ_JBIRYO010000075.1"/>
</dbReference>
<keyword evidence="2" id="KW-1185">Reference proteome</keyword>
<dbReference type="Proteomes" id="UP001611415">
    <property type="component" value="Unassembled WGS sequence"/>
</dbReference>
<evidence type="ECO:0000313" key="2">
    <source>
        <dbReference type="Proteomes" id="UP001611415"/>
    </source>
</evidence>
<dbReference type="EMBL" id="JBIRYO010000075">
    <property type="protein sequence ID" value="MFI2478860.1"/>
    <property type="molecule type" value="Genomic_DNA"/>
</dbReference>
<comment type="caution">
    <text evidence="1">The sequence shown here is derived from an EMBL/GenBank/DDBJ whole genome shotgun (WGS) entry which is preliminary data.</text>
</comment>
<gene>
    <name evidence="1" type="ORF">ACH49W_36535</name>
</gene>
<reference evidence="1 2" key="1">
    <citation type="submission" date="2024-10" db="EMBL/GenBank/DDBJ databases">
        <title>The Natural Products Discovery Center: Release of the First 8490 Sequenced Strains for Exploring Actinobacteria Biosynthetic Diversity.</title>
        <authorList>
            <person name="Kalkreuter E."/>
            <person name="Kautsar S.A."/>
            <person name="Yang D."/>
            <person name="Bader C.D."/>
            <person name="Teijaro C.N."/>
            <person name="Fluegel L."/>
            <person name="Davis C.M."/>
            <person name="Simpson J.R."/>
            <person name="Lauterbach L."/>
            <person name="Steele A.D."/>
            <person name="Gui C."/>
            <person name="Meng S."/>
            <person name="Li G."/>
            <person name="Viehrig K."/>
            <person name="Ye F."/>
            <person name="Su P."/>
            <person name="Kiefer A.F."/>
            <person name="Nichols A."/>
            <person name="Cepeda A.J."/>
            <person name="Yan W."/>
            <person name="Fan B."/>
            <person name="Jiang Y."/>
            <person name="Adhikari A."/>
            <person name="Zheng C.-J."/>
            <person name="Schuster L."/>
            <person name="Cowan T.M."/>
            <person name="Smanski M.J."/>
            <person name="Chevrette M.G."/>
            <person name="De Carvalho L.P.S."/>
            <person name="Shen B."/>
        </authorList>
    </citation>
    <scope>NUCLEOTIDE SEQUENCE [LARGE SCALE GENOMIC DNA]</scope>
    <source>
        <strain evidence="1 2">NPDC019275</strain>
    </source>
</reference>
<protein>
    <submittedName>
        <fullName evidence="1">Uncharacterized protein</fullName>
    </submittedName>
</protein>